<dbReference type="KEGG" id="otd:J1M35_00085"/>
<reference evidence="1" key="1">
    <citation type="submission" date="2021-03" db="EMBL/GenBank/DDBJ databases">
        <title>Ottowia sp. 27C isolated from the cloaca of a Giant Asian pond turtle (Heosemys grandis).</title>
        <authorList>
            <person name="Spergser J."/>
            <person name="Busse H.-J."/>
        </authorList>
    </citation>
    <scope>NUCLEOTIDE SEQUENCE</scope>
    <source>
        <strain evidence="1">27C</strain>
    </source>
</reference>
<proteinExistence type="predicted"/>
<evidence type="ECO:0000313" key="2">
    <source>
        <dbReference type="Proteomes" id="UP000663903"/>
    </source>
</evidence>
<dbReference type="Gene3D" id="3.10.20.560">
    <property type="entry name" value="Phenol hydroxylase"/>
    <property type="match status" value="1"/>
</dbReference>
<dbReference type="RefSeq" id="WP_208009122.1">
    <property type="nucleotide sequence ID" value="NZ_CP071796.1"/>
</dbReference>
<keyword evidence="2" id="KW-1185">Reference proteome</keyword>
<sequence length="118" mass="13086">MAVAAIGAYEFAPKDTADKFPAPLLFFAWEDHKMFCAPFAVPFPPTLKFADMCQGAFQGIFGAHPDFARIDWDKAEWFKSGQPWKPDMDKSLADNGLGHKDVIRFRTPGLTGLKGSAF</sequence>
<dbReference type="GO" id="GO:0018662">
    <property type="term" value="F:phenol 2-monooxygenase activity"/>
    <property type="evidence" value="ECO:0007669"/>
    <property type="project" value="InterPro"/>
</dbReference>
<organism evidence="1 2">
    <name type="scientific">Ottowia testudinis</name>
    <dbReference type="NCBI Taxonomy" id="2816950"/>
    <lineage>
        <taxon>Bacteria</taxon>
        <taxon>Pseudomonadati</taxon>
        <taxon>Pseudomonadota</taxon>
        <taxon>Betaproteobacteria</taxon>
        <taxon>Burkholderiales</taxon>
        <taxon>Comamonadaceae</taxon>
        <taxon>Ottowia</taxon>
    </lineage>
</organism>
<evidence type="ECO:0000313" key="1">
    <source>
        <dbReference type="EMBL" id="QTD45373.1"/>
    </source>
</evidence>
<dbReference type="InterPro" id="IPR043010">
    <property type="entry name" value="Phenol_hydroxylase_sf"/>
</dbReference>
<dbReference type="EMBL" id="CP071796">
    <property type="protein sequence ID" value="QTD45373.1"/>
    <property type="molecule type" value="Genomic_DNA"/>
</dbReference>
<gene>
    <name evidence="1" type="ORF">J1M35_00085</name>
</gene>
<dbReference type="Proteomes" id="UP000663903">
    <property type="component" value="Chromosome"/>
</dbReference>
<dbReference type="AlphaFoldDB" id="A0A975CKY1"/>
<protein>
    <submittedName>
        <fullName evidence="1">Phenol hydroxylase</fullName>
    </submittedName>
</protein>
<name>A0A975CKY1_9BURK</name>
<accession>A0A975CKY1</accession>
<dbReference type="InterPro" id="IPR006756">
    <property type="entry name" value="Phenol_hydroxylase"/>
</dbReference>
<dbReference type="Pfam" id="PF04663">
    <property type="entry name" value="Phenol_monoox"/>
    <property type="match status" value="1"/>
</dbReference>